<dbReference type="InterPro" id="IPR013103">
    <property type="entry name" value="RVT_2"/>
</dbReference>
<dbReference type="Pfam" id="PF07727">
    <property type="entry name" value="RVT_2"/>
    <property type="match status" value="1"/>
</dbReference>
<gene>
    <name evidence="3" type="ORF">Pcinc_000937</name>
</gene>
<evidence type="ECO:0000313" key="4">
    <source>
        <dbReference type="Proteomes" id="UP001286313"/>
    </source>
</evidence>
<accession>A0AAE1GMQ8</accession>
<feature type="region of interest" description="Disordered" evidence="1">
    <location>
        <begin position="215"/>
        <end position="254"/>
    </location>
</feature>
<organism evidence="3 4">
    <name type="scientific">Petrolisthes cinctipes</name>
    <name type="common">Flat porcelain crab</name>
    <dbReference type="NCBI Taxonomy" id="88211"/>
    <lineage>
        <taxon>Eukaryota</taxon>
        <taxon>Metazoa</taxon>
        <taxon>Ecdysozoa</taxon>
        <taxon>Arthropoda</taxon>
        <taxon>Crustacea</taxon>
        <taxon>Multicrustacea</taxon>
        <taxon>Malacostraca</taxon>
        <taxon>Eumalacostraca</taxon>
        <taxon>Eucarida</taxon>
        <taxon>Decapoda</taxon>
        <taxon>Pleocyemata</taxon>
        <taxon>Anomura</taxon>
        <taxon>Galatheoidea</taxon>
        <taxon>Porcellanidae</taxon>
        <taxon>Petrolisthes</taxon>
    </lineage>
</organism>
<evidence type="ECO:0000256" key="1">
    <source>
        <dbReference type="SAM" id="MobiDB-lite"/>
    </source>
</evidence>
<protein>
    <recommendedName>
        <fullName evidence="2">Reverse transcriptase Ty1/copia-type domain-containing protein</fullName>
    </recommendedName>
</protein>
<feature type="compositionally biased region" description="Low complexity" evidence="1">
    <location>
        <begin position="226"/>
        <end position="248"/>
    </location>
</feature>
<feature type="compositionally biased region" description="Basic and acidic residues" evidence="1">
    <location>
        <begin position="496"/>
        <end position="509"/>
    </location>
</feature>
<evidence type="ECO:0000313" key="3">
    <source>
        <dbReference type="EMBL" id="KAK3895347.1"/>
    </source>
</evidence>
<dbReference type="AlphaFoldDB" id="A0AAE1GMQ8"/>
<comment type="caution">
    <text evidence="3">The sequence shown here is derived from an EMBL/GenBank/DDBJ whole genome shotgun (WGS) entry which is preliminary data.</text>
</comment>
<dbReference type="InterPro" id="IPR043502">
    <property type="entry name" value="DNA/RNA_pol_sf"/>
</dbReference>
<keyword evidence="4" id="KW-1185">Reference proteome</keyword>
<dbReference type="Proteomes" id="UP001286313">
    <property type="component" value="Unassembled WGS sequence"/>
</dbReference>
<dbReference type="SUPFAM" id="SSF56672">
    <property type="entry name" value="DNA/RNA polymerases"/>
    <property type="match status" value="1"/>
</dbReference>
<reference evidence="3" key="1">
    <citation type="submission" date="2023-10" db="EMBL/GenBank/DDBJ databases">
        <title>Genome assemblies of two species of porcelain crab, Petrolisthes cinctipes and Petrolisthes manimaculis (Anomura: Porcellanidae).</title>
        <authorList>
            <person name="Angst P."/>
        </authorList>
    </citation>
    <scope>NUCLEOTIDE SEQUENCE</scope>
    <source>
        <strain evidence="3">PB745_01</strain>
        <tissue evidence="3">Gill</tissue>
    </source>
</reference>
<feature type="region of interest" description="Disordered" evidence="1">
    <location>
        <begin position="491"/>
        <end position="512"/>
    </location>
</feature>
<evidence type="ECO:0000259" key="2">
    <source>
        <dbReference type="Pfam" id="PF07727"/>
    </source>
</evidence>
<name>A0AAE1GMQ8_PETCI</name>
<dbReference type="CDD" id="cd09272">
    <property type="entry name" value="RNase_HI_RT_Ty1"/>
    <property type="match status" value="1"/>
</dbReference>
<dbReference type="EMBL" id="JAWQEG010000044">
    <property type="protein sequence ID" value="KAK3895347.1"/>
    <property type="molecule type" value="Genomic_DNA"/>
</dbReference>
<sequence length="1090" mass="121488">MACSTKWPPKLESDSSYENWKDIDIWCELTDLPKKKQALAIHLSLSGRARVATSEIDAADLKQDTGVQTLLVKLDGLFLVDKGRRQFAAFHELYNFRRAGDVNVRKFVAEFEHTYFQFKKQDMELPDSVMAFMLLASCNLSDGEQQLVMSAITDVTYANMKSALNRIFAGEICGQKYAPVPVSVVKSEPVLWNENIGGEELLYVRGNQRGRTPVWGGAVRDRGHSSGRYSRYSTGSARSYTRSSTGRRQNPLDPDGRDFCETIALASLETNVKKTALKLHRQFGHPTSAKLVRLITDAGIVISELVRAINDVSERVHGACERQNAVIGDIVRKIMADCQCDLDVALAWAISARNALANYSGFSPNQLVFGLNPALPNVYVNDPPALEPTTSSEIVMDNLNALHLARLEFNKVESGERLARALRHNIRSSDFNDIQNGDEVFYKRNDSHEWHGPGVVIGRDGKQILVRHGGVYVRVHVCRLARAPEINPAVGGGISSEEKDNVVKEKPNDDCTQVLDEYPPDDELENGEVPVDQPPRVSVGHRIQGIHSESGELVSGRIVSRAGKATGKYKHCYNLKRDSDGSIGWVDLENDFSTWKVVDDNTEMLVLINSEKVLCPKDNEIANWQSNNVYEEVDDVGQDALTVVTEKLRNGQSIVKARLVARGFEEDTVDLRKDSPTCSKEAVRLALSFASANQWDCHTMDVKAAYLQGNDIERVVHLRPPPEYVNGKLWKLKKTVYGLCDAARHWYLRVKDQLLSLGAKVSSLDSALFYWSNSSKVEGIVCVYVDDFLWAGTQEFKQQVINRLSQIFIVGSSETKAFKYVGLNVISNNDGSITLDQFQYASSLKPVTLSRNRAAVKSGELSGSEKSEYRSLIGQLSWIATHTRPDIAFDVCELSVTSNRATIAELLRLNKVIDRVKTDNMKLYIPRMMPLNDCYMECFSDASFANLVGNGSQGGFVIFLRDASEARCPIFWQTRKIMRVVKSTLSAEALALLECAETAVYLASILSEFSGSGKFKIKCFVDNKSLVDALYSSRSVEDRRLWIDIAVLQDMLERGEIDGVSWVDTSQQLADCLTKKGASTERLRAAVSRD</sequence>
<feature type="domain" description="Reverse transcriptase Ty1/copia-type" evidence="2">
    <location>
        <begin position="653"/>
        <end position="844"/>
    </location>
</feature>
<proteinExistence type="predicted"/>
<dbReference type="GO" id="GO:0071897">
    <property type="term" value="P:DNA biosynthetic process"/>
    <property type="evidence" value="ECO:0007669"/>
    <property type="project" value="UniProtKB-ARBA"/>
</dbReference>